<dbReference type="AlphaFoldDB" id="A0A6D2L0R7"/>
<dbReference type="GO" id="GO:0006508">
    <property type="term" value="P:proteolysis"/>
    <property type="evidence" value="ECO:0007669"/>
    <property type="project" value="InterPro"/>
</dbReference>
<dbReference type="EMBL" id="CACVBM020001718">
    <property type="protein sequence ID" value="CAA7058339.1"/>
    <property type="molecule type" value="Genomic_DNA"/>
</dbReference>
<dbReference type="Pfam" id="PF03732">
    <property type="entry name" value="Retrotrans_gag"/>
    <property type="match status" value="1"/>
</dbReference>
<dbReference type="InterPro" id="IPR036875">
    <property type="entry name" value="Znf_CCHC_sf"/>
</dbReference>
<feature type="compositionally biased region" description="Polar residues" evidence="2">
    <location>
        <begin position="246"/>
        <end position="261"/>
    </location>
</feature>
<dbReference type="InterPro" id="IPR005162">
    <property type="entry name" value="Retrotrans_gag_dom"/>
</dbReference>
<keyword evidence="1" id="KW-0479">Metal-binding</keyword>
<evidence type="ECO:0000256" key="2">
    <source>
        <dbReference type="SAM" id="MobiDB-lite"/>
    </source>
</evidence>
<dbReference type="InterPro" id="IPR001878">
    <property type="entry name" value="Znf_CCHC"/>
</dbReference>
<organism evidence="4 5">
    <name type="scientific">Microthlaspi erraticum</name>
    <dbReference type="NCBI Taxonomy" id="1685480"/>
    <lineage>
        <taxon>Eukaryota</taxon>
        <taxon>Viridiplantae</taxon>
        <taxon>Streptophyta</taxon>
        <taxon>Embryophyta</taxon>
        <taxon>Tracheophyta</taxon>
        <taxon>Spermatophyta</taxon>
        <taxon>Magnoliopsida</taxon>
        <taxon>eudicotyledons</taxon>
        <taxon>Gunneridae</taxon>
        <taxon>Pentapetalae</taxon>
        <taxon>rosids</taxon>
        <taxon>malvids</taxon>
        <taxon>Brassicales</taxon>
        <taxon>Brassicaceae</taxon>
        <taxon>Coluteocarpeae</taxon>
        <taxon>Microthlaspi</taxon>
    </lineage>
</organism>
<dbReference type="PROSITE" id="PS00141">
    <property type="entry name" value="ASP_PROTEASE"/>
    <property type="match status" value="1"/>
</dbReference>
<dbReference type="PROSITE" id="PS50158">
    <property type="entry name" value="ZF_CCHC"/>
    <property type="match status" value="1"/>
</dbReference>
<feature type="region of interest" description="Disordered" evidence="2">
    <location>
        <begin position="246"/>
        <end position="299"/>
    </location>
</feature>
<feature type="domain" description="CCHC-type" evidence="3">
    <location>
        <begin position="307"/>
        <end position="323"/>
    </location>
</feature>
<keyword evidence="1" id="KW-0862">Zinc</keyword>
<dbReference type="Gene3D" id="2.40.70.10">
    <property type="entry name" value="Acid Proteases"/>
    <property type="match status" value="1"/>
</dbReference>
<dbReference type="SUPFAM" id="SSF57756">
    <property type="entry name" value="Retrovirus zinc finger-like domains"/>
    <property type="match status" value="1"/>
</dbReference>
<dbReference type="GO" id="GO:0008270">
    <property type="term" value="F:zinc ion binding"/>
    <property type="evidence" value="ECO:0007669"/>
    <property type="project" value="UniProtKB-KW"/>
</dbReference>
<gene>
    <name evidence="4" type="ORF">MERR_LOCUS45575</name>
</gene>
<evidence type="ECO:0000259" key="3">
    <source>
        <dbReference type="PROSITE" id="PS50158"/>
    </source>
</evidence>
<dbReference type="GO" id="GO:0003676">
    <property type="term" value="F:nucleic acid binding"/>
    <property type="evidence" value="ECO:0007669"/>
    <property type="project" value="InterPro"/>
</dbReference>
<keyword evidence="1" id="KW-0863">Zinc-finger</keyword>
<dbReference type="InterPro" id="IPR001969">
    <property type="entry name" value="Aspartic_peptidase_AS"/>
</dbReference>
<comment type="caution">
    <text evidence="4">The sequence shown here is derived from an EMBL/GenBank/DDBJ whole genome shotgun (WGS) entry which is preliminary data.</text>
</comment>
<sequence>MAPKKTTTGNNYTAPRLMDQRLSLLSSVHYWLRCRRIHKRRSKPRSMPWARYEEYEEDDDHRRVHHTDHFGRGADRDNRWENGFKVDIPEFHGGIRGDDLLAWIISVEEVLDFKQVLDNRRVPLVAMRFRGHAASWWNQLKSTRTRTGKEPIQSWERLKKHLRKTFLPHNYDRTMYTRLQNLKQGNRSVDEYAEEFSQLLTRNELYDSQLQLVARFIGGLRPQQQNAMAQFDPTSVSEAHRRAGTFEQQFRSSWNSSTARSRTSDLPGASPTIPSRDSLDQTGPGQKTSSNVDETQLRRSTQPNALRCFGCGEAGHRQTACPNQPKRGLLLEEEIDDQPPVFDDAEDHDEPELNILMTTGDKGTLLFLDDLNVLPSSQWINSFGEDIDANLALDFPQESLSSSLILRRSSGSPPDHDNQWLRTNIFRSSCTIKAKICSIVIDSGSSRNVIAADAVQKLGISAEAHPVPYSLSWVQNGCSLRVTHRAMVPFSIGAHYCDEFYFDIVPMDVSHLILGRPWEYDPKMTKSVLTFTNANTLT</sequence>
<protein>
    <recommendedName>
        <fullName evidence="3">CCHC-type domain-containing protein</fullName>
    </recommendedName>
</protein>
<dbReference type="PANTHER" id="PTHR35046:SF18">
    <property type="entry name" value="RNA-DIRECTED DNA POLYMERASE"/>
    <property type="match status" value="1"/>
</dbReference>
<evidence type="ECO:0000313" key="4">
    <source>
        <dbReference type="EMBL" id="CAA7058339.1"/>
    </source>
</evidence>
<dbReference type="Proteomes" id="UP000467841">
    <property type="component" value="Unassembled WGS sequence"/>
</dbReference>
<dbReference type="OrthoDB" id="1934635at2759"/>
<keyword evidence="5" id="KW-1185">Reference proteome</keyword>
<name>A0A6D2L0R7_9BRAS</name>
<dbReference type="GO" id="GO:0004190">
    <property type="term" value="F:aspartic-type endopeptidase activity"/>
    <property type="evidence" value="ECO:0007669"/>
    <property type="project" value="InterPro"/>
</dbReference>
<dbReference type="InterPro" id="IPR021109">
    <property type="entry name" value="Peptidase_aspartic_dom_sf"/>
</dbReference>
<dbReference type="CDD" id="cd00303">
    <property type="entry name" value="retropepsin_like"/>
    <property type="match status" value="1"/>
</dbReference>
<proteinExistence type="predicted"/>
<feature type="compositionally biased region" description="Polar residues" evidence="2">
    <location>
        <begin position="272"/>
        <end position="299"/>
    </location>
</feature>
<evidence type="ECO:0000256" key="1">
    <source>
        <dbReference type="PROSITE-ProRule" id="PRU00047"/>
    </source>
</evidence>
<dbReference type="PANTHER" id="PTHR35046">
    <property type="entry name" value="ZINC KNUCKLE (CCHC-TYPE) FAMILY PROTEIN"/>
    <property type="match status" value="1"/>
</dbReference>
<accession>A0A6D2L0R7</accession>
<reference evidence="4" key="1">
    <citation type="submission" date="2020-01" db="EMBL/GenBank/DDBJ databases">
        <authorList>
            <person name="Mishra B."/>
        </authorList>
    </citation>
    <scope>NUCLEOTIDE SEQUENCE [LARGE SCALE GENOMIC DNA]</scope>
</reference>
<evidence type="ECO:0000313" key="5">
    <source>
        <dbReference type="Proteomes" id="UP000467841"/>
    </source>
</evidence>